<protein>
    <submittedName>
        <fullName evidence="1">Uncharacterized protein</fullName>
    </submittedName>
</protein>
<organism evidence="1">
    <name type="scientific">Macrococcus psychrotolerans</name>
    <dbReference type="NCBI Taxonomy" id="3039389"/>
    <lineage>
        <taxon>Bacteria</taxon>
        <taxon>Bacillati</taxon>
        <taxon>Bacillota</taxon>
        <taxon>Bacilli</taxon>
        <taxon>Bacillales</taxon>
        <taxon>Staphylococcaceae</taxon>
        <taxon>Macrococcus</taxon>
    </lineage>
</organism>
<evidence type="ECO:0000313" key="1">
    <source>
        <dbReference type="EMBL" id="QYA34188.1"/>
    </source>
</evidence>
<sequence>MKKKLLSVVAVTMLGSSVIGVLPNDLKPVQLENKAEAASSWKYYATKTGNTKFDNKAKLAVARFTLGAVGLQVAGPIGAGTVAVISGSVDDYISSKKTIYYTDKIYMQRGYFGPNFRHKVTYYKDKAKKNKVGYLEFVENSTGRITP</sequence>
<gene>
    <name evidence="1" type="ORF">KYI10_12405</name>
</gene>
<name>A0AAT9P740_9STAP</name>
<accession>A0AAT9P740</accession>
<proteinExistence type="predicted"/>
<keyword evidence="1" id="KW-0614">Plasmid</keyword>
<dbReference type="EMBL" id="CP079958">
    <property type="protein sequence ID" value="QYA34188.1"/>
    <property type="molecule type" value="Genomic_DNA"/>
</dbReference>
<dbReference type="AlphaFoldDB" id="A0AAT9P740"/>
<geneLocation type="plasmid" evidence="1">
    <name>p19Msa1099-2</name>
</geneLocation>
<reference evidence="1" key="1">
    <citation type="submission" date="2021-07" db="EMBL/GenBank/DDBJ databases">
        <title>Prevalence and characterization of methicillin-resistant Macrococcus spp. in food producing animals and meat in Switzerland in 2019.</title>
        <authorList>
            <person name="Keller J.E."/>
            <person name="Schwendener S."/>
            <person name="Neuenschwander J."/>
            <person name="Overesch G."/>
            <person name="Perreten V."/>
        </authorList>
    </citation>
    <scope>NUCLEOTIDE SEQUENCE</scope>
    <source>
        <strain evidence="1">19Msa1099</strain>
        <plasmid evidence="1">p19Msa1099-2</plasmid>
    </source>
</reference>